<organism evidence="1 2">
    <name type="scientific">Helicobacter fennelliae MRY12-0050</name>
    <dbReference type="NCBI Taxonomy" id="1325130"/>
    <lineage>
        <taxon>Bacteria</taxon>
        <taxon>Pseudomonadati</taxon>
        <taxon>Campylobacterota</taxon>
        <taxon>Epsilonproteobacteria</taxon>
        <taxon>Campylobacterales</taxon>
        <taxon>Helicobacteraceae</taxon>
        <taxon>Helicobacter</taxon>
    </lineage>
</organism>
<comment type="caution">
    <text evidence="1">The sequence shown here is derived from an EMBL/GenBank/DDBJ whole genome shotgun (WGS) entry which is preliminary data.</text>
</comment>
<reference evidence="1 2" key="1">
    <citation type="journal article" date="2013" name="Genome Announc.">
        <title>Draft Genome Sequence of Helicobacter fennelliae Strain MRY12-0050, Isolated from a Bacteremia Patient.</title>
        <authorList>
            <person name="Rimbara E."/>
            <person name="Matsui M."/>
            <person name="Mori S."/>
            <person name="Suzuki S."/>
            <person name="Suzuki M."/>
            <person name="Kim H."/>
            <person name="Sekizuka T."/>
            <person name="Kuroda M."/>
            <person name="Shibayama K."/>
        </authorList>
    </citation>
    <scope>NUCLEOTIDE SEQUENCE [LARGE SCALE GENOMIC DNA]</scope>
    <source>
        <strain evidence="1 2">MRY12-0050</strain>
    </source>
</reference>
<dbReference type="EMBL" id="BASD01000018">
    <property type="protein sequence ID" value="GAD19343.1"/>
    <property type="molecule type" value="Genomic_DNA"/>
</dbReference>
<dbReference type="STRING" id="1325130.HFN_0474"/>
<sequence length="163" mass="19160">MLRREVLYMDSKAFYNTQTDIVFLAQTDTTAGLLSSDPTLLNRIKNRPLHQSVILTMSDFATLKSTYRTPRIHRHFIRHAKRTSFILPNRHSFRVVQDEEHLKFLRVFKKLYSTSANISKKSFDLAWAVEQCDIVVLDSRGFCECRSSAIFKLNKTKYIRIRK</sequence>
<dbReference type="InterPro" id="IPR017945">
    <property type="entry name" value="DHBP_synth_RibB-like_a/b_dom"/>
</dbReference>
<dbReference type="AlphaFoldDB" id="T1DW67"/>
<dbReference type="SUPFAM" id="SSF55821">
    <property type="entry name" value="YrdC/RibB"/>
    <property type="match status" value="1"/>
</dbReference>
<proteinExistence type="predicted"/>
<gene>
    <name evidence="1" type="ORF">HFN_0474</name>
</gene>
<protein>
    <recommendedName>
        <fullName evidence="3">Sua5 YciO YrdC YwlC family protein</fullName>
    </recommendedName>
</protein>
<dbReference type="eggNOG" id="COG0009">
    <property type="taxonomic scope" value="Bacteria"/>
</dbReference>
<dbReference type="Proteomes" id="UP000018143">
    <property type="component" value="Unassembled WGS sequence"/>
</dbReference>
<evidence type="ECO:0008006" key="3">
    <source>
        <dbReference type="Google" id="ProtNLM"/>
    </source>
</evidence>
<evidence type="ECO:0000313" key="1">
    <source>
        <dbReference type="EMBL" id="GAD19343.1"/>
    </source>
</evidence>
<name>T1DW67_9HELI</name>
<evidence type="ECO:0000313" key="2">
    <source>
        <dbReference type="Proteomes" id="UP000018143"/>
    </source>
</evidence>
<accession>T1DW67</accession>
<keyword evidence="2" id="KW-1185">Reference proteome</keyword>